<comment type="caution">
    <text evidence="2">The sequence shown here is derived from an EMBL/GenBank/DDBJ whole genome shotgun (WGS) entry which is preliminary data.</text>
</comment>
<feature type="transmembrane region" description="Helical" evidence="1">
    <location>
        <begin position="94"/>
        <end position="112"/>
    </location>
</feature>
<proteinExistence type="predicted"/>
<dbReference type="OrthoDB" id="10251079at2759"/>
<protein>
    <recommendedName>
        <fullName evidence="4">CDP-diacylglycerol--inositol 3-phosphatidyltransferase</fullName>
    </recommendedName>
</protein>
<dbReference type="Proteomes" id="UP000078046">
    <property type="component" value="Unassembled WGS sequence"/>
</dbReference>
<keyword evidence="1" id="KW-0472">Membrane</keyword>
<dbReference type="AlphaFoldDB" id="A0A177BCV9"/>
<keyword evidence="1" id="KW-0812">Transmembrane</keyword>
<evidence type="ECO:0008006" key="4">
    <source>
        <dbReference type="Google" id="ProtNLM"/>
    </source>
</evidence>
<reference evidence="2 3" key="1">
    <citation type="submission" date="2016-04" db="EMBL/GenBank/DDBJ databases">
        <title>The genome of Intoshia linei affirms orthonectids as highly simplified spiralians.</title>
        <authorList>
            <person name="Mikhailov K.V."/>
            <person name="Slusarev G.S."/>
            <person name="Nikitin M.A."/>
            <person name="Logacheva M.D."/>
            <person name="Penin A."/>
            <person name="Aleoshin V."/>
            <person name="Panchin Y.V."/>
        </authorList>
    </citation>
    <scope>NUCLEOTIDE SEQUENCE [LARGE SCALE GENOMIC DNA]</scope>
    <source>
        <strain evidence="2">Intl2013</strain>
        <tissue evidence="2">Whole animal</tissue>
    </source>
</reference>
<sequence>MDMLTDRFTDISIMFIISIYYERYIAYICIVSIIDLAEHMIYFHSAALNQKITDIKNPILKFYFTDTWTSYMVWFCREMFYICVYLNYHFPNGITIFLTLLCFPFFSTKMIIHAIQIKEGIKVIVKTDTKNLKKKEIYKL</sequence>
<keyword evidence="1" id="KW-1133">Transmembrane helix</keyword>
<evidence type="ECO:0000256" key="1">
    <source>
        <dbReference type="SAM" id="Phobius"/>
    </source>
</evidence>
<gene>
    <name evidence="2" type="ORF">A3Q56_00206</name>
</gene>
<dbReference type="EMBL" id="LWCA01000009">
    <property type="protein sequence ID" value="OAF72016.1"/>
    <property type="molecule type" value="Genomic_DNA"/>
</dbReference>
<evidence type="ECO:0000313" key="3">
    <source>
        <dbReference type="Proteomes" id="UP000078046"/>
    </source>
</evidence>
<accession>A0A177BCV9</accession>
<keyword evidence="3" id="KW-1185">Reference proteome</keyword>
<evidence type="ECO:0000313" key="2">
    <source>
        <dbReference type="EMBL" id="OAF72016.1"/>
    </source>
</evidence>
<name>A0A177BCV9_9BILA</name>
<organism evidence="2 3">
    <name type="scientific">Intoshia linei</name>
    <dbReference type="NCBI Taxonomy" id="1819745"/>
    <lineage>
        <taxon>Eukaryota</taxon>
        <taxon>Metazoa</taxon>
        <taxon>Spiralia</taxon>
        <taxon>Lophotrochozoa</taxon>
        <taxon>Mesozoa</taxon>
        <taxon>Orthonectida</taxon>
        <taxon>Rhopaluridae</taxon>
        <taxon>Intoshia</taxon>
    </lineage>
</organism>